<dbReference type="AlphaFoldDB" id="A0A1K1SWV1"/>
<proteinExistence type="predicted"/>
<organism evidence="1 2">
    <name type="scientific">Amycolatopsis australiensis</name>
    <dbReference type="NCBI Taxonomy" id="546364"/>
    <lineage>
        <taxon>Bacteria</taxon>
        <taxon>Bacillati</taxon>
        <taxon>Actinomycetota</taxon>
        <taxon>Actinomycetes</taxon>
        <taxon>Pseudonocardiales</taxon>
        <taxon>Pseudonocardiaceae</taxon>
        <taxon>Amycolatopsis</taxon>
    </lineage>
</organism>
<protein>
    <submittedName>
        <fullName evidence="1">AAA domain-containing protein</fullName>
    </submittedName>
</protein>
<dbReference type="EMBL" id="FPJG01000006">
    <property type="protein sequence ID" value="SFW88333.1"/>
    <property type="molecule type" value="Genomic_DNA"/>
</dbReference>
<evidence type="ECO:0000313" key="1">
    <source>
        <dbReference type="EMBL" id="SFW88333.1"/>
    </source>
</evidence>
<dbReference type="Proteomes" id="UP000182740">
    <property type="component" value="Unassembled WGS sequence"/>
</dbReference>
<dbReference type="Gene3D" id="3.40.50.300">
    <property type="entry name" value="P-loop containing nucleotide triphosphate hydrolases"/>
    <property type="match status" value="1"/>
</dbReference>
<dbReference type="RefSeq" id="WP_072480177.1">
    <property type="nucleotide sequence ID" value="NZ_FPJG01000006.1"/>
</dbReference>
<name>A0A1K1SWV1_9PSEU</name>
<dbReference type="PANTHER" id="PTHR37807:SF3">
    <property type="entry name" value="OS07G0160300 PROTEIN"/>
    <property type="match status" value="1"/>
</dbReference>
<dbReference type="OrthoDB" id="3819922at2"/>
<accession>A0A1K1SWV1</accession>
<gene>
    <name evidence="1" type="ORF">SAMN04489730_6927</name>
</gene>
<keyword evidence="2" id="KW-1185">Reference proteome</keyword>
<sequence>MNDLPPHPVAEAALAARTVGELVAGLTADLATDLAAQLDLSTVDGMALDAGELRTAVSREAERLGVATARQEHVLLGCLRVVDPELLAEARTRLQERRAELAHADYLAVRPIARADATRPPVTILLAGVPGTGKSTLAEELAWRLRAPVFSMDWQLGALTPFGALREDNALPLAELNLTASVARQLQLGLDVIIDATGHRREARIRWREVTESAGGRFVGAECVCSDERAQRVRVEGRARGIPGWPQTVTWEHVVRMRGLWESWDEPHLVLDSATLLPEENVRQVLAAVDRLSETGE</sequence>
<dbReference type="Pfam" id="PF13671">
    <property type="entry name" value="AAA_33"/>
    <property type="match status" value="1"/>
</dbReference>
<dbReference type="InterPro" id="IPR027417">
    <property type="entry name" value="P-loop_NTPase"/>
</dbReference>
<evidence type="ECO:0000313" key="2">
    <source>
        <dbReference type="Proteomes" id="UP000182740"/>
    </source>
</evidence>
<dbReference type="SUPFAM" id="SSF52540">
    <property type="entry name" value="P-loop containing nucleoside triphosphate hydrolases"/>
    <property type="match status" value="1"/>
</dbReference>
<dbReference type="STRING" id="546364.SAMN04489730_6927"/>
<dbReference type="PANTHER" id="PTHR37807">
    <property type="entry name" value="OS07G0160300 PROTEIN"/>
    <property type="match status" value="1"/>
</dbReference>
<reference evidence="2" key="1">
    <citation type="submission" date="2016-11" db="EMBL/GenBank/DDBJ databases">
        <authorList>
            <person name="Varghese N."/>
            <person name="Submissions S."/>
        </authorList>
    </citation>
    <scope>NUCLEOTIDE SEQUENCE [LARGE SCALE GENOMIC DNA]</scope>
    <source>
        <strain evidence="2">DSM 44671</strain>
    </source>
</reference>